<dbReference type="RefSeq" id="WP_121100712.1">
    <property type="nucleotide sequence ID" value="NZ_RBII01000002.1"/>
</dbReference>
<gene>
    <name evidence="1" type="ORF">DES40_1687</name>
</gene>
<dbReference type="OrthoDB" id="9789685at2"/>
<dbReference type="AlphaFoldDB" id="A0A420WDE5"/>
<organism evidence="1 2">
    <name type="scientific">Litorimonas taeanensis</name>
    <dbReference type="NCBI Taxonomy" id="568099"/>
    <lineage>
        <taxon>Bacteria</taxon>
        <taxon>Pseudomonadati</taxon>
        <taxon>Pseudomonadota</taxon>
        <taxon>Alphaproteobacteria</taxon>
        <taxon>Maricaulales</taxon>
        <taxon>Robiginitomaculaceae</taxon>
    </lineage>
</organism>
<evidence type="ECO:0000313" key="1">
    <source>
        <dbReference type="EMBL" id="RKQ68912.1"/>
    </source>
</evidence>
<name>A0A420WDE5_9PROT</name>
<accession>A0A420WDE5</accession>
<comment type="caution">
    <text evidence="1">The sequence shown here is derived from an EMBL/GenBank/DDBJ whole genome shotgun (WGS) entry which is preliminary data.</text>
</comment>
<dbReference type="InParanoid" id="A0A420WDE5"/>
<protein>
    <submittedName>
        <fullName evidence="1">Uncharacterized protein DUF4197</fullName>
    </submittedName>
</protein>
<reference evidence="1 2" key="1">
    <citation type="submission" date="2018-10" db="EMBL/GenBank/DDBJ databases">
        <title>Genomic Encyclopedia of Type Strains, Phase IV (KMG-IV): sequencing the most valuable type-strain genomes for metagenomic binning, comparative biology and taxonomic classification.</title>
        <authorList>
            <person name="Goeker M."/>
        </authorList>
    </citation>
    <scope>NUCLEOTIDE SEQUENCE [LARGE SCALE GENOMIC DNA]</scope>
    <source>
        <strain evidence="1 2">DSM 22008</strain>
    </source>
</reference>
<sequence length="243" mass="25511">MPLNRRHILIALPSLSLAACETLDPAILEGVLGSGMLSQAEAASGIRAALNNGIGHAISTVGQDGGFLNNSRIKIPLPQFLQDIQNVLQPIGAGGLLNDLQAQLNHGAEKAAPVAKDIFVDAVSGLSIQDAISIVRGPDNAATSYLQEKTSARLTDLFSPIMGNALQQTGALQLMDQLAGRLNSVPFAPSLGADAKTSLIQHGVDYGLKGVFTYIGDEEKAIRENPAKRTSEILRRVFGAANL</sequence>
<evidence type="ECO:0000313" key="2">
    <source>
        <dbReference type="Proteomes" id="UP000282211"/>
    </source>
</evidence>
<proteinExistence type="predicted"/>
<keyword evidence="2" id="KW-1185">Reference proteome</keyword>
<dbReference type="Pfam" id="PF13852">
    <property type="entry name" value="DUF4197"/>
    <property type="match status" value="1"/>
</dbReference>
<dbReference type="EMBL" id="RBII01000002">
    <property type="protein sequence ID" value="RKQ68912.1"/>
    <property type="molecule type" value="Genomic_DNA"/>
</dbReference>
<dbReference type="PROSITE" id="PS51257">
    <property type="entry name" value="PROKAR_LIPOPROTEIN"/>
    <property type="match status" value="1"/>
</dbReference>
<dbReference type="InterPro" id="IPR025245">
    <property type="entry name" value="DUF4197"/>
</dbReference>
<dbReference type="Proteomes" id="UP000282211">
    <property type="component" value="Unassembled WGS sequence"/>
</dbReference>